<proteinExistence type="predicted"/>
<feature type="chain" id="PRO_5033004564" evidence="2">
    <location>
        <begin position="19"/>
        <end position="265"/>
    </location>
</feature>
<organism evidence="3 4">
    <name type="scientific">Colocasia esculenta</name>
    <name type="common">Wild taro</name>
    <name type="synonym">Arum esculentum</name>
    <dbReference type="NCBI Taxonomy" id="4460"/>
    <lineage>
        <taxon>Eukaryota</taxon>
        <taxon>Viridiplantae</taxon>
        <taxon>Streptophyta</taxon>
        <taxon>Embryophyta</taxon>
        <taxon>Tracheophyta</taxon>
        <taxon>Spermatophyta</taxon>
        <taxon>Magnoliopsida</taxon>
        <taxon>Liliopsida</taxon>
        <taxon>Araceae</taxon>
        <taxon>Aroideae</taxon>
        <taxon>Colocasieae</taxon>
        <taxon>Colocasia</taxon>
    </lineage>
</organism>
<dbReference type="EMBL" id="NMUH01013439">
    <property type="protein sequence ID" value="MQM22622.1"/>
    <property type="molecule type" value="Genomic_DNA"/>
</dbReference>
<evidence type="ECO:0000256" key="2">
    <source>
        <dbReference type="SAM" id="SignalP"/>
    </source>
</evidence>
<keyword evidence="2" id="KW-0732">Signal</keyword>
<keyword evidence="4" id="KW-1185">Reference proteome</keyword>
<keyword evidence="1" id="KW-0472">Membrane</keyword>
<evidence type="ECO:0000313" key="4">
    <source>
        <dbReference type="Proteomes" id="UP000652761"/>
    </source>
</evidence>
<reference evidence="3" key="1">
    <citation type="submission" date="2017-07" db="EMBL/GenBank/DDBJ databases">
        <title>Taro Niue Genome Assembly and Annotation.</title>
        <authorList>
            <person name="Atibalentja N."/>
            <person name="Keating K."/>
            <person name="Fields C.J."/>
        </authorList>
    </citation>
    <scope>NUCLEOTIDE SEQUENCE</scope>
    <source>
        <strain evidence="3">Niue_2</strain>
        <tissue evidence="3">Leaf</tissue>
    </source>
</reference>
<dbReference type="Proteomes" id="UP000652761">
    <property type="component" value="Unassembled WGS sequence"/>
</dbReference>
<feature type="signal peptide" evidence="2">
    <location>
        <begin position="1"/>
        <end position="18"/>
    </location>
</feature>
<sequence>LPSASSTLFFSFCLPASAFWEIRLIVGADCTSRANPDATKHSYATLEGHSPQGGGVLVVAGEKAPSTASGKAGAVERCGWEKEVVHLGWTAVLGPPTRDLVDFNTFRRRQWRKPSSAALQTPCLSVAKRRPAVWERCEEDTRVAVWVRCEEDTSCRLDALRRGAQRFSLPSSYPSCRLLAKNGVQQFVHQAILDRVHQIVGRDVCIMFVQLRVWRMYKTDEFGSVNILEMGPVDTVFEFVFPFLSTGWIIVMTLLSEYSVNVRML</sequence>
<accession>A0A843XU45</accession>
<evidence type="ECO:0000256" key="1">
    <source>
        <dbReference type="SAM" id="Phobius"/>
    </source>
</evidence>
<protein>
    <submittedName>
        <fullName evidence="3">Uncharacterized protein</fullName>
    </submittedName>
</protein>
<keyword evidence="1" id="KW-1133">Transmembrane helix</keyword>
<name>A0A843XU45_COLES</name>
<dbReference type="AlphaFoldDB" id="A0A843XU45"/>
<comment type="caution">
    <text evidence="3">The sequence shown here is derived from an EMBL/GenBank/DDBJ whole genome shotgun (WGS) entry which is preliminary data.</text>
</comment>
<gene>
    <name evidence="3" type="ORF">Taro_055677</name>
</gene>
<feature type="non-terminal residue" evidence="3">
    <location>
        <position position="265"/>
    </location>
</feature>
<evidence type="ECO:0000313" key="3">
    <source>
        <dbReference type="EMBL" id="MQM22622.1"/>
    </source>
</evidence>
<feature type="transmembrane region" description="Helical" evidence="1">
    <location>
        <begin position="239"/>
        <end position="260"/>
    </location>
</feature>
<keyword evidence="1" id="KW-0812">Transmembrane</keyword>